<dbReference type="CDD" id="cd00067">
    <property type="entry name" value="GAL4"/>
    <property type="match status" value="1"/>
</dbReference>
<evidence type="ECO:0000259" key="5">
    <source>
        <dbReference type="PROSITE" id="PS50048"/>
    </source>
</evidence>
<dbReference type="SUPFAM" id="SSF57701">
    <property type="entry name" value="Zn2/Cys6 DNA-binding domain"/>
    <property type="match status" value="1"/>
</dbReference>
<dbReference type="EMBL" id="PDLN01000001">
    <property type="protein sequence ID" value="RDW94477.1"/>
    <property type="molecule type" value="Genomic_DNA"/>
</dbReference>
<keyword evidence="3" id="KW-0539">Nucleus</keyword>
<dbReference type="AlphaFoldDB" id="A0A3D8T7E4"/>
<name>A0A3D8T7E4_9HELO</name>
<evidence type="ECO:0000256" key="3">
    <source>
        <dbReference type="ARBA" id="ARBA00023242"/>
    </source>
</evidence>
<organism evidence="6 7">
    <name type="scientific">Coleophoma crateriformis</name>
    <dbReference type="NCBI Taxonomy" id="565419"/>
    <lineage>
        <taxon>Eukaryota</taxon>
        <taxon>Fungi</taxon>
        <taxon>Dikarya</taxon>
        <taxon>Ascomycota</taxon>
        <taxon>Pezizomycotina</taxon>
        <taxon>Leotiomycetes</taxon>
        <taxon>Helotiales</taxon>
        <taxon>Dermateaceae</taxon>
        <taxon>Coleophoma</taxon>
    </lineage>
</organism>
<protein>
    <recommendedName>
        <fullName evidence="5">Zn(2)-C6 fungal-type domain-containing protein</fullName>
    </recommendedName>
</protein>
<dbReference type="Gene3D" id="4.10.240.10">
    <property type="entry name" value="Zn(2)-C6 fungal-type DNA-binding domain"/>
    <property type="match status" value="1"/>
</dbReference>
<feature type="compositionally biased region" description="Polar residues" evidence="4">
    <location>
        <begin position="664"/>
        <end position="678"/>
    </location>
</feature>
<evidence type="ECO:0000256" key="1">
    <source>
        <dbReference type="ARBA" id="ARBA00004123"/>
    </source>
</evidence>
<comment type="subcellular location">
    <subcellularLocation>
        <location evidence="1">Nucleus</location>
    </subcellularLocation>
</comment>
<feature type="region of interest" description="Disordered" evidence="4">
    <location>
        <begin position="663"/>
        <end position="750"/>
    </location>
</feature>
<dbReference type="GO" id="GO:0005634">
    <property type="term" value="C:nucleus"/>
    <property type="evidence" value="ECO:0007669"/>
    <property type="project" value="UniProtKB-SubCell"/>
</dbReference>
<proteinExistence type="predicted"/>
<dbReference type="GO" id="GO:0000981">
    <property type="term" value="F:DNA-binding transcription factor activity, RNA polymerase II-specific"/>
    <property type="evidence" value="ECO:0007669"/>
    <property type="project" value="InterPro"/>
</dbReference>
<dbReference type="OrthoDB" id="424974at2759"/>
<dbReference type="Proteomes" id="UP000256328">
    <property type="component" value="Unassembled WGS sequence"/>
</dbReference>
<evidence type="ECO:0000256" key="4">
    <source>
        <dbReference type="SAM" id="MobiDB-lite"/>
    </source>
</evidence>
<dbReference type="CDD" id="cd12148">
    <property type="entry name" value="fungal_TF_MHR"/>
    <property type="match status" value="1"/>
</dbReference>
<dbReference type="SMART" id="SM00066">
    <property type="entry name" value="GAL4"/>
    <property type="match status" value="1"/>
</dbReference>
<accession>A0A3D8T7E4</accession>
<dbReference type="PANTHER" id="PTHR31001">
    <property type="entry name" value="UNCHARACTERIZED TRANSCRIPTIONAL REGULATORY PROTEIN"/>
    <property type="match status" value="1"/>
</dbReference>
<dbReference type="InterPro" id="IPR036864">
    <property type="entry name" value="Zn2-C6_fun-type_DNA-bd_sf"/>
</dbReference>
<dbReference type="InterPro" id="IPR050613">
    <property type="entry name" value="Sec_Metabolite_Reg"/>
</dbReference>
<sequence>MPSGCPKSPNRRLASPEELCAFIHFADAFANVASLESLDNVNSKVQWSERSEHKFVKQPVRETPPSIPKMSSEPSAADARHPTMEVVKPTRKRKRIVISCTECHRRKQKCDRASPCANCVARGKESSCHYENEAARKQQEDEDASSTAKNGNQNPANAIKTVSASAAQVATLGYAKDNGNNTLGLFKKIEDYGGDSNFLSATVSEAAHISGLREKYKSLIRQLPSKPHIEKLVETFFRDVNPTYFALDESTFKELWSEWSNLSFSTLNKGPLELSPDLRFFPGLLFQVIAQAMQFQPPDYDPSLDSLKYAAAMSLDDLACDYSESGVSILTLLGKRHTTLVTVQAGFLRTSFLKNCGLVPESWHSLSITIRDAQEIGLHKEIVDHQPRDPGQALENLWTIQLRRRMWLLLSVWDVHMALVLGRPTTIDLRDGWATFPIDAPVPKNRREVAPMPRSDSDPPTPLTALLWNAEITAPLRDILALEKEGPHPKDPSKIEKMHNQILMIGDHCPAFFRSENPDTTWDNYPDCYWLPRSRPGFANGIAFTIMALHRPYIFTNSSSRAAALNAALDILRAQQAYFGYLNAKHYKMFNIVLNTFDAIVVLAAIHIIHPWENREHIDDSLQHFDWAMERFQTISQRNVIAKGALGVLKAIHVRLMKALGLPKTNSPGPTKIGSNKSGPPRVRTPLPTPPIKSDIPSPVLSHSIYQQSQPISSTRSSISTTTNSAPNNVQASSTASSSYSPPDDSWNTTIPPTNFDVTSLAPLQPMHDLLFNDLTGAGFESQLDALGPGLEIYNQGLGIPAGGLSTVPNSSWQFEGDFGQDSFWGFMNNYNP</sequence>
<evidence type="ECO:0000313" key="6">
    <source>
        <dbReference type="EMBL" id="RDW94477.1"/>
    </source>
</evidence>
<dbReference type="InterPro" id="IPR007219">
    <property type="entry name" value="XnlR_reg_dom"/>
</dbReference>
<dbReference type="GO" id="GO:0003677">
    <property type="term" value="F:DNA binding"/>
    <property type="evidence" value="ECO:0007669"/>
    <property type="project" value="InterPro"/>
</dbReference>
<feature type="region of interest" description="Disordered" evidence="4">
    <location>
        <begin position="132"/>
        <end position="157"/>
    </location>
</feature>
<keyword evidence="2" id="KW-0479">Metal-binding</keyword>
<feature type="compositionally biased region" description="Low complexity" evidence="4">
    <location>
        <begin position="707"/>
        <end position="725"/>
    </location>
</feature>
<dbReference type="SMART" id="SM00906">
    <property type="entry name" value="Fungal_trans"/>
    <property type="match status" value="1"/>
</dbReference>
<dbReference type="PANTHER" id="PTHR31001:SF87">
    <property type="entry name" value="COL-21"/>
    <property type="match status" value="1"/>
</dbReference>
<dbReference type="PROSITE" id="PS50048">
    <property type="entry name" value="ZN2_CY6_FUNGAL_2"/>
    <property type="match status" value="1"/>
</dbReference>
<evidence type="ECO:0000313" key="7">
    <source>
        <dbReference type="Proteomes" id="UP000256328"/>
    </source>
</evidence>
<feature type="compositionally biased region" description="Low complexity" evidence="4">
    <location>
        <begin position="732"/>
        <end position="746"/>
    </location>
</feature>
<dbReference type="GO" id="GO:0008270">
    <property type="term" value="F:zinc ion binding"/>
    <property type="evidence" value="ECO:0007669"/>
    <property type="project" value="InterPro"/>
</dbReference>
<gene>
    <name evidence="6" type="ORF">BP5796_00240</name>
</gene>
<evidence type="ECO:0000256" key="2">
    <source>
        <dbReference type="ARBA" id="ARBA00022723"/>
    </source>
</evidence>
<dbReference type="GO" id="GO:0006351">
    <property type="term" value="P:DNA-templated transcription"/>
    <property type="evidence" value="ECO:0007669"/>
    <property type="project" value="InterPro"/>
</dbReference>
<feature type="domain" description="Zn(2)-C6 fungal-type" evidence="5">
    <location>
        <begin position="99"/>
        <end position="130"/>
    </location>
</feature>
<comment type="caution">
    <text evidence="6">The sequence shown here is derived from an EMBL/GenBank/DDBJ whole genome shotgun (WGS) entry which is preliminary data.</text>
</comment>
<dbReference type="Pfam" id="PF00172">
    <property type="entry name" value="Zn_clus"/>
    <property type="match status" value="1"/>
</dbReference>
<feature type="region of interest" description="Disordered" evidence="4">
    <location>
        <begin position="55"/>
        <end position="90"/>
    </location>
</feature>
<reference evidence="6 7" key="1">
    <citation type="journal article" date="2018" name="IMA Fungus">
        <title>IMA Genome-F 9: Draft genome sequence of Annulohypoxylon stygium, Aspergillus mulundensis, Berkeleyomyces basicola (syn. Thielaviopsis basicola), Ceratocystis smalleyi, two Cercospora beticola strains, Coleophoma cylindrospora, Fusarium fracticaudum, Phialophora cf. hyalina, and Morchella septimelata.</title>
        <authorList>
            <person name="Wingfield B.D."/>
            <person name="Bills G.F."/>
            <person name="Dong Y."/>
            <person name="Huang W."/>
            <person name="Nel W.J."/>
            <person name="Swalarsk-Parry B.S."/>
            <person name="Vaghefi N."/>
            <person name="Wilken P.M."/>
            <person name="An Z."/>
            <person name="de Beer Z.W."/>
            <person name="De Vos L."/>
            <person name="Chen L."/>
            <person name="Duong T.A."/>
            <person name="Gao Y."/>
            <person name="Hammerbacher A."/>
            <person name="Kikkert J.R."/>
            <person name="Li Y."/>
            <person name="Li H."/>
            <person name="Li K."/>
            <person name="Li Q."/>
            <person name="Liu X."/>
            <person name="Ma X."/>
            <person name="Naidoo K."/>
            <person name="Pethybridge S.J."/>
            <person name="Sun J."/>
            <person name="Steenkamp E.T."/>
            <person name="van der Nest M.A."/>
            <person name="van Wyk S."/>
            <person name="Wingfield M.J."/>
            <person name="Xiong C."/>
            <person name="Yue Q."/>
            <person name="Zhang X."/>
        </authorList>
    </citation>
    <scope>NUCLEOTIDE SEQUENCE [LARGE SCALE GENOMIC DNA]</scope>
    <source>
        <strain evidence="6 7">BP5796</strain>
    </source>
</reference>
<dbReference type="PROSITE" id="PS00463">
    <property type="entry name" value="ZN2_CY6_FUNGAL_1"/>
    <property type="match status" value="1"/>
</dbReference>
<dbReference type="InterPro" id="IPR001138">
    <property type="entry name" value="Zn2Cys6_DnaBD"/>
</dbReference>
<keyword evidence="7" id="KW-1185">Reference proteome</keyword>
<feature type="compositionally biased region" description="Polar residues" evidence="4">
    <location>
        <begin position="145"/>
        <end position="157"/>
    </location>
</feature>
<dbReference type="Pfam" id="PF04082">
    <property type="entry name" value="Fungal_trans"/>
    <property type="match status" value="1"/>
</dbReference>